<sequence length="781" mass="81584">MRNCLVAVLLIGLLPPLASPVTYLVNPEGTGDFPTIQDAINAAADGDRIELAEGTFRGDGNRSIDFYGKAVTVASRIGLADSCVIDCQGSPLHPARGFLFISGEGLESVVQGVTITDGYAWGAGDANQGGAISCIGSSPSVLDCVFIENTAGLGAGLSCFDGASPYVRGCSFLESNAAAGGGIYCWIQASPEVVDCLFADTEADHGGAVNCYESSPSFTGCEFMRHTAIYGGAVWLSYHCFPSFQSCTFSSNTATINGGAFRCWTNCSPTLNNCTLYGNAAPSGAGFWCNDLNGLPILENTIIAFSTQGEAIYCEEPSLAALYCSDVYGNAGGDWIGCLEDQWGLDGNIALDPLLCDPENGDFTIHHASPCAPGYNPACGLVGAAPVACGDIYIVNPDGTGDFATIQAAIDAAQVWDIIELTDGTFQGDGNRDIEFHGKAITVRSQNQDARSCIIDCEGSELEPHRGVVFLPGDQEAARLEGVTIRNGFAPNGQGGAIYLSGCAPTISGCTLDGNVAVYGGAVHCENLSAAVFDHCTIVRNDATHGGGANCDFSSASFVNCTFHANAAHGNGSPGACIECWSSADPRLENSIIANGSVGSGVACHDFASVTLSCCNIHGNAAGDWVGACAASQLGADGNISLAPFFCDPDNDDFHLWNYSPCSQERCGLIGAWPVGCWDPQDTPFESRFQNLNLCVTPNPSTGCCSICYTLPNGPKRARILDIYDPTGRLVRELLVGHRGATGCVDWNGSNALGHEVPPGVYFIHLRTGEDVPTKRIVVLK</sequence>
<dbReference type="InterPro" id="IPR003368">
    <property type="entry name" value="POMP_repeat"/>
</dbReference>
<dbReference type="InterPro" id="IPR011050">
    <property type="entry name" value="Pectin_lyase_fold/virulence"/>
</dbReference>
<evidence type="ECO:0000256" key="7">
    <source>
        <dbReference type="ARBA" id="ARBA00023237"/>
    </source>
</evidence>
<keyword evidence="10" id="KW-1185">Reference proteome</keyword>
<keyword evidence="6" id="KW-0472">Membrane</keyword>
<feature type="signal peptide" evidence="8">
    <location>
        <begin position="1"/>
        <end position="20"/>
    </location>
</feature>
<keyword evidence="4" id="KW-0964">Secreted</keyword>
<organism evidence="9 10">
    <name type="scientific">Eiseniibacteriota bacterium</name>
    <dbReference type="NCBI Taxonomy" id="2212470"/>
    <lineage>
        <taxon>Bacteria</taxon>
        <taxon>Candidatus Eiseniibacteriota</taxon>
    </lineage>
</organism>
<dbReference type="PANTHER" id="PTHR11319">
    <property type="entry name" value="G PROTEIN-COUPLED RECEPTOR-RELATED"/>
    <property type="match status" value="1"/>
</dbReference>
<dbReference type="InterPro" id="IPR012334">
    <property type="entry name" value="Pectin_lyas_fold"/>
</dbReference>
<dbReference type="PANTHER" id="PTHR11319:SF35">
    <property type="entry name" value="OUTER MEMBRANE PROTEIN PMPC-RELATED"/>
    <property type="match status" value="1"/>
</dbReference>
<dbReference type="Gene3D" id="2.60.40.4070">
    <property type="match status" value="1"/>
</dbReference>
<evidence type="ECO:0000256" key="8">
    <source>
        <dbReference type="SAM" id="SignalP"/>
    </source>
</evidence>
<gene>
    <name evidence="9" type="ORF">ACFL6M_03440</name>
</gene>
<dbReference type="InterPro" id="IPR006626">
    <property type="entry name" value="PbH1"/>
</dbReference>
<dbReference type="NCBIfam" id="TIGR01376">
    <property type="entry name" value="POMP_repeat"/>
    <property type="match status" value="1"/>
</dbReference>
<comment type="caution">
    <text evidence="9">The sequence shown here is derived from an EMBL/GenBank/DDBJ whole genome shotgun (WGS) entry which is preliminary data.</text>
</comment>
<dbReference type="SMART" id="SM00710">
    <property type="entry name" value="PbH1"/>
    <property type="match status" value="6"/>
</dbReference>
<evidence type="ECO:0000256" key="6">
    <source>
        <dbReference type="ARBA" id="ARBA00023136"/>
    </source>
</evidence>
<name>A0ABV6YKC9_UNCEI</name>
<keyword evidence="7" id="KW-0998">Cell outer membrane</keyword>
<proteinExistence type="predicted"/>
<feature type="chain" id="PRO_5045258420" description="T9SS type A sorting domain-containing protein" evidence="8">
    <location>
        <begin position="21"/>
        <end position="781"/>
    </location>
</feature>
<dbReference type="SUPFAM" id="SSF51126">
    <property type="entry name" value="Pectin lyase-like"/>
    <property type="match status" value="2"/>
</dbReference>
<evidence type="ECO:0000256" key="2">
    <source>
        <dbReference type="ARBA" id="ARBA00004442"/>
    </source>
</evidence>
<comment type="subcellular location">
    <subcellularLocation>
        <location evidence="1">Cell envelope</location>
    </subcellularLocation>
    <subcellularLocation>
        <location evidence="2">Cell outer membrane</location>
    </subcellularLocation>
    <subcellularLocation>
        <location evidence="3">Secreted</location>
    </subcellularLocation>
</comment>
<dbReference type="Gene3D" id="2.160.20.10">
    <property type="entry name" value="Single-stranded right-handed beta-helix, Pectin lyase-like"/>
    <property type="match status" value="2"/>
</dbReference>
<evidence type="ECO:0000313" key="10">
    <source>
        <dbReference type="Proteomes" id="UP001593833"/>
    </source>
</evidence>
<evidence type="ECO:0008006" key="11">
    <source>
        <dbReference type="Google" id="ProtNLM"/>
    </source>
</evidence>
<dbReference type="EMBL" id="JBHPKH010000026">
    <property type="protein sequence ID" value="MFC1572634.1"/>
    <property type="molecule type" value="Genomic_DNA"/>
</dbReference>
<evidence type="ECO:0000256" key="4">
    <source>
        <dbReference type="ARBA" id="ARBA00022525"/>
    </source>
</evidence>
<reference evidence="9 10" key="1">
    <citation type="submission" date="2024-09" db="EMBL/GenBank/DDBJ databases">
        <authorList>
            <person name="D'Angelo T."/>
        </authorList>
    </citation>
    <scope>NUCLEOTIDE SEQUENCE [LARGE SCALE GENOMIC DNA]</scope>
    <source>
        <strain evidence="9">SAG AM-320-E07</strain>
    </source>
</reference>
<evidence type="ECO:0000256" key="5">
    <source>
        <dbReference type="ARBA" id="ARBA00022729"/>
    </source>
</evidence>
<dbReference type="Proteomes" id="UP001593833">
    <property type="component" value="Unassembled WGS sequence"/>
</dbReference>
<protein>
    <recommendedName>
        <fullName evidence="11">T9SS type A sorting domain-containing protein</fullName>
    </recommendedName>
</protein>
<evidence type="ECO:0000256" key="1">
    <source>
        <dbReference type="ARBA" id="ARBA00004196"/>
    </source>
</evidence>
<accession>A0ABV6YKC9</accession>
<evidence type="ECO:0000256" key="3">
    <source>
        <dbReference type="ARBA" id="ARBA00004613"/>
    </source>
</evidence>
<keyword evidence="5 8" id="KW-0732">Signal</keyword>
<evidence type="ECO:0000313" key="9">
    <source>
        <dbReference type="EMBL" id="MFC1572634.1"/>
    </source>
</evidence>